<evidence type="ECO:0000313" key="2">
    <source>
        <dbReference type="Proteomes" id="UP000176365"/>
    </source>
</evidence>
<reference evidence="1 2" key="1">
    <citation type="journal article" date="2016" name="Nat. Commun.">
        <title>Thousands of microbial genomes shed light on interconnected biogeochemical processes in an aquifer system.</title>
        <authorList>
            <person name="Anantharaman K."/>
            <person name="Brown C.T."/>
            <person name="Hug L.A."/>
            <person name="Sharon I."/>
            <person name="Castelle C.J."/>
            <person name="Probst A.J."/>
            <person name="Thomas B.C."/>
            <person name="Singh A."/>
            <person name="Wilkins M.J."/>
            <person name="Karaoz U."/>
            <person name="Brodie E.L."/>
            <person name="Williams K.H."/>
            <person name="Hubbard S.S."/>
            <person name="Banfield J.F."/>
        </authorList>
    </citation>
    <scope>NUCLEOTIDE SEQUENCE [LARGE SCALE GENOMIC DNA]</scope>
</reference>
<protein>
    <submittedName>
        <fullName evidence="1">Uncharacterized protein</fullName>
    </submittedName>
</protein>
<dbReference type="EMBL" id="MHRW01000008">
    <property type="protein sequence ID" value="OHA31005.1"/>
    <property type="molecule type" value="Genomic_DNA"/>
</dbReference>
<dbReference type="Proteomes" id="UP000176365">
    <property type="component" value="Unassembled WGS sequence"/>
</dbReference>
<organism evidence="1 2">
    <name type="scientific">Candidatus Taylorbacteria bacterium RIFCSPLOWO2_01_FULL_44_26</name>
    <dbReference type="NCBI Taxonomy" id="1802318"/>
    <lineage>
        <taxon>Bacteria</taxon>
        <taxon>Candidatus Tayloriibacteriota</taxon>
    </lineage>
</organism>
<evidence type="ECO:0000313" key="1">
    <source>
        <dbReference type="EMBL" id="OHA31005.1"/>
    </source>
</evidence>
<name>A0A1G2N4A8_9BACT</name>
<dbReference type="AlphaFoldDB" id="A0A1G2N4A8"/>
<proteinExistence type="predicted"/>
<accession>A0A1G2N4A8</accession>
<gene>
    <name evidence="1" type="ORF">A3B11_01010</name>
</gene>
<sequence length="191" mass="21558">MKKITIALIILGVAGVISFSILQRNEKDEVPQENDPFLSWDGSWKTYHNDMYRFGLDYPSNLSFKNLDKDTTVFGTLENEDLSPHNGGMAIIVQKTEIPSAQDWFRKNKDRSAPFGVLLLERGMAAYGYSAIIARHAEIDQEDGTIMPGVEQSMVLVKDNMLITINGAGFDFERAMKSFKFDGIPTLKLWE</sequence>
<comment type="caution">
    <text evidence="1">The sequence shown here is derived from an EMBL/GenBank/DDBJ whole genome shotgun (WGS) entry which is preliminary data.</text>
</comment>